<dbReference type="InterPro" id="IPR046342">
    <property type="entry name" value="CBS_dom_sf"/>
</dbReference>
<keyword evidence="1" id="KW-0129">CBS domain</keyword>
<dbReference type="CDD" id="cd09834">
    <property type="entry name" value="CBS_pair_bac"/>
    <property type="match status" value="1"/>
</dbReference>
<evidence type="ECO:0000313" key="4">
    <source>
        <dbReference type="Proteomes" id="UP000195897"/>
    </source>
</evidence>
<dbReference type="Pfam" id="PF00571">
    <property type="entry name" value="CBS"/>
    <property type="match status" value="2"/>
</dbReference>
<evidence type="ECO:0000313" key="3">
    <source>
        <dbReference type="EMBL" id="OUP54646.1"/>
    </source>
</evidence>
<dbReference type="Gene3D" id="3.10.580.10">
    <property type="entry name" value="CBS-domain"/>
    <property type="match status" value="1"/>
</dbReference>
<dbReference type="Proteomes" id="UP000195897">
    <property type="component" value="Unassembled WGS sequence"/>
</dbReference>
<protein>
    <submittedName>
        <fullName evidence="3">CBS domain-containing protein</fullName>
    </submittedName>
</protein>
<evidence type="ECO:0000259" key="2">
    <source>
        <dbReference type="PROSITE" id="PS51371"/>
    </source>
</evidence>
<dbReference type="AlphaFoldDB" id="A0A1Y4LD55"/>
<feature type="domain" description="CBS" evidence="2">
    <location>
        <begin position="7"/>
        <end position="65"/>
    </location>
</feature>
<dbReference type="PROSITE" id="PS51371">
    <property type="entry name" value="CBS"/>
    <property type="match status" value="1"/>
</dbReference>
<comment type="caution">
    <text evidence="3">The sequence shown here is derived from an EMBL/GenBank/DDBJ whole genome shotgun (WGS) entry which is preliminary data.</text>
</comment>
<accession>A0A1Y4LD55</accession>
<dbReference type="EMBL" id="NFKK01000001">
    <property type="protein sequence ID" value="OUP54646.1"/>
    <property type="molecule type" value="Genomic_DNA"/>
</dbReference>
<organism evidence="3 4">
    <name type="scientific">Butyricicoccus pullicaecorum</name>
    <dbReference type="NCBI Taxonomy" id="501571"/>
    <lineage>
        <taxon>Bacteria</taxon>
        <taxon>Bacillati</taxon>
        <taxon>Bacillota</taxon>
        <taxon>Clostridia</taxon>
        <taxon>Eubacteriales</taxon>
        <taxon>Butyricicoccaceae</taxon>
        <taxon>Butyricicoccus</taxon>
    </lineage>
</organism>
<dbReference type="SUPFAM" id="SSF54631">
    <property type="entry name" value="CBS-domain pair"/>
    <property type="match status" value="1"/>
</dbReference>
<name>A0A1Y4LD55_9FIRM</name>
<proteinExistence type="predicted"/>
<dbReference type="InterPro" id="IPR000644">
    <property type="entry name" value="CBS_dom"/>
</dbReference>
<sequence length="138" mass="15859">MNIMFFLTHKSEVTYLYEDMGIKEGLDKLQASGYHAIPLISRDGEYIGTVTEGDFLWMICSCGELIGKKKTMSLQMRDLPRRCDNKAVDANATIFDLLSRAANQNFVPVTDDRNMFIGIVTRKKIFDYCYKHLKETQT</sequence>
<evidence type="ECO:0000256" key="1">
    <source>
        <dbReference type="PROSITE-ProRule" id="PRU00703"/>
    </source>
</evidence>
<reference evidence="4" key="1">
    <citation type="submission" date="2017-04" db="EMBL/GenBank/DDBJ databases">
        <title>Function of individual gut microbiota members based on whole genome sequencing of pure cultures obtained from chicken caecum.</title>
        <authorList>
            <person name="Medvecky M."/>
            <person name="Cejkova D."/>
            <person name="Polansky O."/>
            <person name="Karasova D."/>
            <person name="Kubasova T."/>
            <person name="Cizek A."/>
            <person name="Rychlik I."/>
        </authorList>
    </citation>
    <scope>NUCLEOTIDE SEQUENCE [LARGE SCALE GENOMIC DNA]</scope>
    <source>
        <strain evidence="4">An180</strain>
    </source>
</reference>
<dbReference type="RefSeq" id="WP_016147986.1">
    <property type="nucleotide sequence ID" value="NZ_CABKSA010000002.1"/>
</dbReference>
<gene>
    <name evidence="3" type="ORF">B5F17_01700</name>
</gene>